<protein>
    <recommendedName>
        <fullName evidence="7">Glutamate--tRNA ligase</fullName>
        <ecNumber evidence="7">6.1.1.17</ecNumber>
    </recommendedName>
    <alternativeName>
        <fullName evidence="7">Glutamyl-tRNA synthetase</fullName>
        <shortName evidence="7">GluRS</shortName>
    </alternativeName>
</protein>
<dbReference type="GO" id="GO:0008270">
    <property type="term" value="F:zinc ion binding"/>
    <property type="evidence" value="ECO:0007669"/>
    <property type="project" value="InterPro"/>
</dbReference>
<evidence type="ECO:0000256" key="2">
    <source>
        <dbReference type="ARBA" id="ARBA00022598"/>
    </source>
</evidence>
<evidence type="ECO:0000256" key="5">
    <source>
        <dbReference type="ARBA" id="ARBA00022917"/>
    </source>
</evidence>
<dbReference type="NCBIfam" id="TIGR00464">
    <property type="entry name" value="gltX_bact"/>
    <property type="match status" value="1"/>
</dbReference>
<feature type="binding site" evidence="7">
    <location>
        <position position="259"/>
    </location>
    <ligand>
        <name>ATP</name>
        <dbReference type="ChEBI" id="CHEBI:30616"/>
    </ligand>
</feature>
<comment type="subunit">
    <text evidence="7">Monomer.</text>
</comment>
<feature type="domain" description="Glutamyl/glutaminyl-tRNA synthetase class Ib catalytic" evidence="8">
    <location>
        <begin position="6"/>
        <end position="269"/>
    </location>
</feature>
<name>A0A7V0T5D4_UNCW3</name>
<keyword evidence="6 7" id="KW-0030">Aminoacyl-tRNA synthetase</keyword>
<feature type="short sequence motif" description="'KMSKS' region" evidence="7">
    <location>
        <begin position="256"/>
        <end position="260"/>
    </location>
</feature>
<dbReference type="PRINTS" id="PR00987">
    <property type="entry name" value="TRNASYNTHGLU"/>
</dbReference>
<comment type="caution">
    <text evidence="7">Lacks conserved residue(s) required for the propagation of feature annotation.</text>
</comment>
<dbReference type="InterPro" id="IPR020058">
    <property type="entry name" value="Glu/Gln-tRNA-synth_Ib_cat-dom"/>
</dbReference>
<dbReference type="Pfam" id="PF00749">
    <property type="entry name" value="tRNA-synt_1c"/>
    <property type="match status" value="2"/>
</dbReference>
<dbReference type="GO" id="GO:0006424">
    <property type="term" value="P:glutamyl-tRNA aminoacylation"/>
    <property type="evidence" value="ECO:0007669"/>
    <property type="project" value="UniProtKB-UniRule"/>
</dbReference>
<keyword evidence="7" id="KW-0963">Cytoplasm</keyword>
<keyword evidence="4 7" id="KW-0067">ATP-binding</keyword>
<comment type="subcellular location">
    <subcellularLocation>
        <location evidence="7">Cytoplasm</location>
    </subcellularLocation>
</comment>
<dbReference type="Pfam" id="PF19269">
    <property type="entry name" value="Anticodon_2"/>
    <property type="match status" value="1"/>
</dbReference>
<dbReference type="InterPro" id="IPR020751">
    <property type="entry name" value="aa-tRNA-synth_I_codon-bd_sub2"/>
</dbReference>
<keyword evidence="5 7" id="KW-0648">Protein biosynthesis</keyword>
<comment type="catalytic activity">
    <reaction evidence="7">
        <text>tRNA(Glu) + L-glutamate + ATP = L-glutamyl-tRNA(Glu) + AMP + diphosphate</text>
        <dbReference type="Rhea" id="RHEA:23540"/>
        <dbReference type="Rhea" id="RHEA-COMP:9663"/>
        <dbReference type="Rhea" id="RHEA-COMP:9680"/>
        <dbReference type="ChEBI" id="CHEBI:29985"/>
        <dbReference type="ChEBI" id="CHEBI:30616"/>
        <dbReference type="ChEBI" id="CHEBI:33019"/>
        <dbReference type="ChEBI" id="CHEBI:78442"/>
        <dbReference type="ChEBI" id="CHEBI:78520"/>
        <dbReference type="ChEBI" id="CHEBI:456215"/>
        <dbReference type="EC" id="6.1.1.17"/>
    </reaction>
</comment>
<dbReference type="GO" id="GO:0000049">
    <property type="term" value="F:tRNA binding"/>
    <property type="evidence" value="ECO:0007669"/>
    <property type="project" value="InterPro"/>
</dbReference>
<dbReference type="InterPro" id="IPR008925">
    <property type="entry name" value="aa_tRNA-synth_I_cd-bd_sf"/>
</dbReference>
<dbReference type="Proteomes" id="UP000885672">
    <property type="component" value="Unassembled WGS sequence"/>
</dbReference>
<accession>A0A7V0T5D4</accession>
<evidence type="ECO:0000256" key="1">
    <source>
        <dbReference type="ARBA" id="ARBA00007894"/>
    </source>
</evidence>
<dbReference type="InterPro" id="IPR004527">
    <property type="entry name" value="Glu-tRNA-ligase_bac/mito"/>
</dbReference>
<dbReference type="Gene3D" id="1.10.10.350">
    <property type="match status" value="1"/>
</dbReference>
<dbReference type="InterPro" id="IPR014729">
    <property type="entry name" value="Rossmann-like_a/b/a_fold"/>
</dbReference>
<dbReference type="GO" id="GO:0005524">
    <property type="term" value="F:ATP binding"/>
    <property type="evidence" value="ECO:0007669"/>
    <property type="project" value="UniProtKB-UniRule"/>
</dbReference>
<dbReference type="InterPro" id="IPR049940">
    <property type="entry name" value="GluQ/Sye"/>
</dbReference>
<feature type="short sequence motif" description="'HIGH' region" evidence="7">
    <location>
        <begin position="13"/>
        <end position="23"/>
    </location>
</feature>
<evidence type="ECO:0000313" key="10">
    <source>
        <dbReference type="EMBL" id="HDQ99251.1"/>
    </source>
</evidence>
<feature type="domain" description="Aminoacyl-tRNA synthetase class I anticodon-binding" evidence="9">
    <location>
        <begin position="374"/>
        <end position="520"/>
    </location>
</feature>
<evidence type="ECO:0000259" key="9">
    <source>
        <dbReference type="Pfam" id="PF19269"/>
    </source>
</evidence>
<keyword evidence="2 7" id="KW-0436">Ligase</keyword>
<dbReference type="AlphaFoldDB" id="A0A7V0T5D4"/>
<keyword evidence="3 7" id="KW-0547">Nucleotide-binding</keyword>
<evidence type="ECO:0000256" key="7">
    <source>
        <dbReference type="HAMAP-Rule" id="MF_00022"/>
    </source>
</evidence>
<evidence type="ECO:0000256" key="3">
    <source>
        <dbReference type="ARBA" id="ARBA00022741"/>
    </source>
</evidence>
<gene>
    <name evidence="7 10" type="primary">gltX</name>
    <name evidence="10" type="ORF">ENN51_03065</name>
</gene>
<dbReference type="GO" id="GO:0004818">
    <property type="term" value="F:glutamate-tRNA ligase activity"/>
    <property type="evidence" value="ECO:0007669"/>
    <property type="project" value="UniProtKB-UniRule"/>
</dbReference>
<dbReference type="InterPro" id="IPR033910">
    <property type="entry name" value="GluRS_core"/>
</dbReference>
<dbReference type="EMBL" id="DSBX01000121">
    <property type="protein sequence ID" value="HDQ99251.1"/>
    <property type="molecule type" value="Genomic_DNA"/>
</dbReference>
<reference evidence="10" key="1">
    <citation type="journal article" date="2020" name="mSystems">
        <title>Genome- and Community-Level Interaction Insights into Carbon Utilization and Element Cycling Functions of Hydrothermarchaeota in Hydrothermal Sediment.</title>
        <authorList>
            <person name="Zhou Z."/>
            <person name="Liu Y."/>
            <person name="Xu W."/>
            <person name="Pan J."/>
            <person name="Luo Z.H."/>
            <person name="Li M."/>
        </authorList>
    </citation>
    <scope>NUCLEOTIDE SEQUENCE [LARGE SCALE GENOMIC DNA]</scope>
    <source>
        <strain evidence="10">SpSt-1182</strain>
    </source>
</reference>
<dbReference type="HAMAP" id="MF_00022">
    <property type="entry name" value="Glu_tRNA_synth_type1"/>
    <property type="match status" value="1"/>
</dbReference>
<dbReference type="InterPro" id="IPR000924">
    <property type="entry name" value="Glu/Gln-tRNA-synth"/>
</dbReference>
<organism evidence="10">
    <name type="scientific">candidate division WOR-3 bacterium</name>
    <dbReference type="NCBI Taxonomy" id="2052148"/>
    <lineage>
        <taxon>Bacteria</taxon>
        <taxon>Bacteria division WOR-3</taxon>
    </lineage>
</organism>
<dbReference type="InterPro" id="IPR045462">
    <property type="entry name" value="aa-tRNA-synth_I_cd-bd"/>
</dbReference>
<dbReference type="SUPFAM" id="SSF48163">
    <property type="entry name" value="An anticodon-binding domain of class I aminoacyl-tRNA synthetases"/>
    <property type="match status" value="1"/>
</dbReference>
<proteinExistence type="inferred from homology"/>
<evidence type="ECO:0000256" key="6">
    <source>
        <dbReference type="ARBA" id="ARBA00023146"/>
    </source>
</evidence>
<dbReference type="CDD" id="cd00808">
    <property type="entry name" value="GluRS_core"/>
    <property type="match status" value="1"/>
</dbReference>
<comment type="function">
    <text evidence="7">Catalyzes the attachment of glutamate to tRNA(Glu) in a two-step reaction: glutamate is first activated by ATP to form Glu-AMP and then transferred to the acceptor end of tRNA(Glu).</text>
</comment>
<comment type="similarity">
    <text evidence="1 7">Belongs to the class-I aminoacyl-tRNA synthetase family. Glutamate--tRNA ligase type 1 subfamily.</text>
</comment>
<evidence type="ECO:0000259" key="8">
    <source>
        <dbReference type="Pfam" id="PF00749"/>
    </source>
</evidence>
<comment type="caution">
    <text evidence="10">The sequence shown here is derived from an EMBL/GenBank/DDBJ whole genome shotgun (WGS) entry which is preliminary data.</text>
</comment>
<sequence length="529" mass="60188">MNAAENVRVRIAPSPTGAMHLGLVRTALFNWLFVRGQGGKFILRIDDTDAQRNQAEVVRPILEGLRWLGIDWDEGPEVGGAYEPYFQSERSRWHAEAVERLLHTGHAYWDYATPEEIDAERKQAIESKQGVFRYSRRWMAEGPGERHRFEAQGRRAVVRLKMPSAGRLELDDIVRGRVEFEWLREQDHVIQRQDGTVLYHLASAVDDAQMRISHVIRAEEHLSNTPRQVFILQALGYPMPRFAHLPFVAEPGSRNKLSKRKLAQYLRNRDFAELVEHGRRLLDRVGVGPEEVPNPVTVDFYREAGFLPEALVNYLALLGWALDDHSELFSREELVAAFSLERVNRSPASFDPLKLMAIEVRHMLALPVEERVRLTRPWLVRAGLVLRPVAPQVERTLSAVVEAAGDRIKVTGDILDYAGFFTSDDALEYDRAAFEKRLRAPGATDLLRRFRDRLVSVEPFTAPVLEDLLARFVAEEEVKVGAVIHALRVALTGKPVGFGMFETMAILGRESCLARIERALVRAESTEER</sequence>
<dbReference type="SUPFAM" id="SSF52374">
    <property type="entry name" value="Nucleotidylyl transferase"/>
    <property type="match status" value="1"/>
</dbReference>
<dbReference type="GO" id="GO:0005829">
    <property type="term" value="C:cytosol"/>
    <property type="evidence" value="ECO:0007669"/>
    <property type="project" value="TreeGrafter"/>
</dbReference>
<evidence type="ECO:0000256" key="4">
    <source>
        <dbReference type="ARBA" id="ARBA00022840"/>
    </source>
</evidence>
<feature type="domain" description="Glutamyl/glutaminyl-tRNA synthetase class Ib catalytic" evidence="8">
    <location>
        <begin position="296"/>
        <end position="355"/>
    </location>
</feature>
<dbReference type="PANTHER" id="PTHR43311:SF2">
    <property type="entry name" value="GLUTAMATE--TRNA LIGASE, MITOCHONDRIAL-RELATED"/>
    <property type="match status" value="1"/>
</dbReference>
<dbReference type="PANTHER" id="PTHR43311">
    <property type="entry name" value="GLUTAMATE--TRNA LIGASE"/>
    <property type="match status" value="1"/>
</dbReference>
<dbReference type="Gene3D" id="3.40.50.620">
    <property type="entry name" value="HUPs"/>
    <property type="match status" value="1"/>
</dbReference>
<dbReference type="EC" id="6.1.1.17" evidence="7"/>